<sequence length="60" mass="6860">MDRATEGLRQCDRVSPWQGEYGSICPNDGGILAELQVRSTLSQEIKEKQNLDKELVKRIR</sequence>
<protein>
    <submittedName>
        <fullName evidence="1">Uncharacterized protein</fullName>
    </submittedName>
</protein>
<dbReference type="Proteomes" id="UP000325315">
    <property type="component" value="Unassembled WGS sequence"/>
</dbReference>
<name>A0A5B6WIG0_9ROSI</name>
<gene>
    <name evidence="1" type="ORF">EPI10_021274</name>
</gene>
<keyword evidence="2" id="KW-1185">Reference proteome</keyword>
<dbReference type="EMBL" id="SMMG02000003">
    <property type="protein sequence ID" value="KAA3480867.1"/>
    <property type="molecule type" value="Genomic_DNA"/>
</dbReference>
<organism evidence="1 2">
    <name type="scientific">Gossypium australe</name>
    <dbReference type="NCBI Taxonomy" id="47621"/>
    <lineage>
        <taxon>Eukaryota</taxon>
        <taxon>Viridiplantae</taxon>
        <taxon>Streptophyta</taxon>
        <taxon>Embryophyta</taxon>
        <taxon>Tracheophyta</taxon>
        <taxon>Spermatophyta</taxon>
        <taxon>Magnoliopsida</taxon>
        <taxon>eudicotyledons</taxon>
        <taxon>Gunneridae</taxon>
        <taxon>Pentapetalae</taxon>
        <taxon>rosids</taxon>
        <taxon>malvids</taxon>
        <taxon>Malvales</taxon>
        <taxon>Malvaceae</taxon>
        <taxon>Malvoideae</taxon>
        <taxon>Gossypium</taxon>
    </lineage>
</organism>
<comment type="caution">
    <text evidence="1">The sequence shown here is derived from an EMBL/GenBank/DDBJ whole genome shotgun (WGS) entry which is preliminary data.</text>
</comment>
<accession>A0A5B6WIG0</accession>
<reference evidence="2" key="1">
    <citation type="journal article" date="2019" name="Plant Biotechnol. J.">
        <title>Genome sequencing of the Australian wild diploid species Gossypium australe highlights disease resistance and delayed gland morphogenesis.</title>
        <authorList>
            <person name="Cai Y."/>
            <person name="Cai X."/>
            <person name="Wang Q."/>
            <person name="Wang P."/>
            <person name="Zhang Y."/>
            <person name="Cai C."/>
            <person name="Xu Y."/>
            <person name="Wang K."/>
            <person name="Zhou Z."/>
            <person name="Wang C."/>
            <person name="Geng S."/>
            <person name="Li B."/>
            <person name="Dong Q."/>
            <person name="Hou Y."/>
            <person name="Wang H."/>
            <person name="Ai P."/>
            <person name="Liu Z."/>
            <person name="Yi F."/>
            <person name="Sun M."/>
            <person name="An G."/>
            <person name="Cheng J."/>
            <person name="Zhang Y."/>
            <person name="Shi Q."/>
            <person name="Xie Y."/>
            <person name="Shi X."/>
            <person name="Chang Y."/>
            <person name="Huang F."/>
            <person name="Chen Y."/>
            <person name="Hong S."/>
            <person name="Mi L."/>
            <person name="Sun Q."/>
            <person name="Zhang L."/>
            <person name="Zhou B."/>
            <person name="Peng R."/>
            <person name="Zhang X."/>
            <person name="Liu F."/>
        </authorList>
    </citation>
    <scope>NUCLEOTIDE SEQUENCE [LARGE SCALE GENOMIC DNA]</scope>
    <source>
        <strain evidence="2">cv. PA1801</strain>
    </source>
</reference>
<proteinExistence type="predicted"/>
<evidence type="ECO:0000313" key="2">
    <source>
        <dbReference type="Proteomes" id="UP000325315"/>
    </source>
</evidence>
<dbReference type="AlphaFoldDB" id="A0A5B6WIG0"/>
<evidence type="ECO:0000313" key="1">
    <source>
        <dbReference type="EMBL" id="KAA3480867.1"/>
    </source>
</evidence>